<proteinExistence type="predicted"/>
<name>A0ABR1J364_9AGAR</name>
<accession>A0ABR1J364</accession>
<organism evidence="1 2">
    <name type="scientific">Marasmiellus scandens</name>
    <dbReference type="NCBI Taxonomy" id="2682957"/>
    <lineage>
        <taxon>Eukaryota</taxon>
        <taxon>Fungi</taxon>
        <taxon>Dikarya</taxon>
        <taxon>Basidiomycota</taxon>
        <taxon>Agaricomycotina</taxon>
        <taxon>Agaricomycetes</taxon>
        <taxon>Agaricomycetidae</taxon>
        <taxon>Agaricales</taxon>
        <taxon>Marasmiineae</taxon>
        <taxon>Omphalotaceae</taxon>
        <taxon>Marasmiellus</taxon>
    </lineage>
</organism>
<evidence type="ECO:0000313" key="2">
    <source>
        <dbReference type="Proteomes" id="UP001498398"/>
    </source>
</evidence>
<protein>
    <submittedName>
        <fullName evidence="1">Uncharacterized protein</fullName>
    </submittedName>
</protein>
<sequence length="268" mass="30523">MSFLLGFIGHNGIRPCRMCNIRGITAPGGQTNYIPLDRSRHPAILNDSSLVHRYDPRNLPMRTHEEIRAQAEKVDLAPNITQAKKLSSEYGVKGLSIFFNLSSVKFPYCAPYEIMHLFFENILRLLISLWTASFKDLDVGSGDYELDMSVWEAIGAATAACGGSIPSAFGQRPVDISSKAGKQASMADSWSFWLMYLAPVLLHNKFKQRDYYNHFVEFAKIIIFCMDFQVERAKIPTFREQCVNWVLEFERYAFLFLLDIAIVTQLDV</sequence>
<dbReference type="EMBL" id="JBANRG010000049">
    <property type="protein sequence ID" value="KAK7444781.1"/>
    <property type="molecule type" value="Genomic_DNA"/>
</dbReference>
<evidence type="ECO:0000313" key="1">
    <source>
        <dbReference type="EMBL" id="KAK7444781.1"/>
    </source>
</evidence>
<reference evidence="1 2" key="1">
    <citation type="submission" date="2024-01" db="EMBL/GenBank/DDBJ databases">
        <title>A draft genome for the cacao thread blight pathogen Marasmiellus scandens.</title>
        <authorList>
            <person name="Baruah I.K."/>
            <person name="Leung J."/>
            <person name="Bukari Y."/>
            <person name="Amoako-Attah I."/>
            <person name="Meinhardt L.W."/>
            <person name="Bailey B.A."/>
            <person name="Cohen S.P."/>
        </authorList>
    </citation>
    <scope>NUCLEOTIDE SEQUENCE [LARGE SCALE GENOMIC DNA]</scope>
    <source>
        <strain evidence="1 2">GH-19</strain>
    </source>
</reference>
<gene>
    <name evidence="1" type="ORF">VKT23_015098</name>
</gene>
<dbReference type="Proteomes" id="UP001498398">
    <property type="component" value="Unassembled WGS sequence"/>
</dbReference>
<comment type="caution">
    <text evidence="1">The sequence shown here is derived from an EMBL/GenBank/DDBJ whole genome shotgun (WGS) entry which is preliminary data.</text>
</comment>
<keyword evidence="2" id="KW-1185">Reference proteome</keyword>